<reference evidence="5" key="1">
    <citation type="journal article" date="2019" name="Int. J. Syst. Evol. Microbiol.">
        <title>The Global Catalogue of Microorganisms (GCM) 10K type strain sequencing project: providing services to taxonomists for standard genome sequencing and annotation.</title>
        <authorList>
            <consortium name="The Broad Institute Genomics Platform"/>
            <consortium name="The Broad Institute Genome Sequencing Center for Infectious Disease"/>
            <person name="Wu L."/>
            <person name="Ma J."/>
        </authorList>
    </citation>
    <scope>NUCLEOTIDE SEQUENCE [LARGE SCALE GENOMIC DNA]</scope>
    <source>
        <strain evidence="5">JCM 30774</strain>
    </source>
</reference>
<evidence type="ECO:0000259" key="3">
    <source>
        <dbReference type="Pfam" id="PF13458"/>
    </source>
</evidence>
<dbReference type="PANTHER" id="PTHR47235">
    <property type="entry name" value="BLR6548 PROTEIN"/>
    <property type="match status" value="1"/>
</dbReference>
<keyword evidence="5" id="KW-1185">Reference proteome</keyword>
<dbReference type="InterPro" id="IPR028082">
    <property type="entry name" value="Peripla_BP_I"/>
</dbReference>
<comment type="similarity">
    <text evidence="1">Belongs to the leucine-binding protein family.</text>
</comment>
<gene>
    <name evidence="4" type="ORF">ACFQ45_04990</name>
</gene>
<dbReference type="PANTHER" id="PTHR47235:SF1">
    <property type="entry name" value="BLR6548 PROTEIN"/>
    <property type="match status" value="1"/>
</dbReference>
<dbReference type="InterPro" id="IPR028081">
    <property type="entry name" value="Leu-bd"/>
</dbReference>
<accession>A0ABW4B0C1</accession>
<dbReference type="SUPFAM" id="SSF53822">
    <property type="entry name" value="Periplasmic binding protein-like I"/>
    <property type="match status" value="1"/>
</dbReference>
<dbReference type="RefSeq" id="WP_377365881.1">
    <property type="nucleotide sequence ID" value="NZ_JBHTMN010000006.1"/>
</dbReference>
<dbReference type="EMBL" id="JBHTMN010000006">
    <property type="protein sequence ID" value="MFD1382706.1"/>
    <property type="molecule type" value="Genomic_DNA"/>
</dbReference>
<name>A0ABW4B0C1_9GAMM</name>
<dbReference type="Pfam" id="PF13458">
    <property type="entry name" value="Peripla_BP_6"/>
    <property type="match status" value="1"/>
</dbReference>
<feature type="domain" description="Leucine-binding protein" evidence="3">
    <location>
        <begin position="26"/>
        <end position="369"/>
    </location>
</feature>
<organism evidence="4 5">
    <name type="scientific">Rhodanobacter aciditrophus</name>
    <dbReference type="NCBI Taxonomy" id="1623218"/>
    <lineage>
        <taxon>Bacteria</taxon>
        <taxon>Pseudomonadati</taxon>
        <taxon>Pseudomonadota</taxon>
        <taxon>Gammaproteobacteria</taxon>
        <taxon>Lysobacterales</taxon>
        <taxon>Rhodanobacteraceae</taxon>
        <taxon>Rhodanobacter</taxon>
    </lineage>
</organism>
<proteinExistence type="inferred from homology"/>
<comment type="caution">
    <text evidence="4">The sequence shown here is derived from an EMBL/GenBank/DDBJ whole genome shotgun (WGS) entry which is preliminary data.</text>
</comment>
<protein>
    <submittedName>
        <fullName evidence="4">ABC transporter substrate-binding protein</fullName>
    </submittedName>
</protein>
<keyword evidence="2" id="KW-0732">Signal</keyword>
<evidence type="ECO:0000256" key="1">
    <source>
        <dbReference type="ARBA" id="ARBA00010062"/>
    </source>
</evidence>
<evidence type="ECO:0000256" key="2">
    <source>
        <dbReference type="ARBA" id="ARBA00022729"/>
    </source>
</evidence>
<dbReference type="Gene3D" id="3.40.50.2300">
    <property type="match status" value="2"/>
</dbReference>
<sequence>MIKRVSQLMALIAVWMTLPVLGHAEPMRVGFTGPFDGPNAYLGEEISRGIELGLMHINAHKSLNYDVTLVPMNDSYEPARTAEAITALVEEYDIKAMLGSVGTPTAVATLPLLKHYNVPLIAPLTGAKYLYSERAKGTIFNVRASYEDEVFLLVEKLVENLNIHSEDIAILAQKDAYGESGLNSLLNALKYHGIKHPEQALQIRYARNSPFAEHAAADILSHKKLPKIVFIIGTYEVASQLISILDEMDISPLYATLSAAGIGALADRTQHTKAMILFTQSTPPLSHNYLPLIKEFLTDSANFMPEDTPTNLKLEGYISARILGLILSEFHREHIPTSKSLSVSMNRVGSFDLGAGFKLALQSTDTPNHKTIWLRLISGGQVQDVSQNSELLYNNESADLANSEGHDYD</sequence>
<dbReference type="Proteomes" id="UP001597059">
    <property type="component" value="Unassembled WGS sequence"/>
</dbReference>
<evidence type="ECO:0000313" key="5">
    <source>
        <dbReference type="Proteomes" id="UP001597059"/>
    </source>
</evidence>
<evidence type="ECO:0000313" key="4">
    <source>
        <dbReference type="EMBL" id="MFD1382706.1"/>
    </source>
</evidence>